<organism evidence="5 6">
    <name type="scientific">Scleropages formosus</name>
    <name type="common">Asian bonytongue</name>
    <name type="synonym">Osteoglossum formosum</name>
    <dbReference type="NCBI Taxonomy" id="113540"/>
    <lineage>
        <taxon>Eukaryota</taxon>
        <taxon>Metazoa</taxon>
        <taxon>Chordata</taxon>
        <taxon>Craniata</taxon>
        <taxon>Vertebrata</taxon>
        <taxon>Euteleostomi</taxon>
        <taxon>Actinopterygii</taxon>
        <taxon>Neopterygii</taxon>
        <taxon>Teleostei</taxon>
        <taxon>Osteoglossocephala</taxon>
        <taxon>Osteoglossomorpha</taxon>
        <taxon>Osteoglossiformes</taxon>
        <taxon>Osteoglossidae</taxon>
        <taxon>Scleropages</taxon>
    </lineage>
</organism>
<dbReference type="GO" id="GO:0045579">
    <property type="term" value="P:positive regulation of B cell differentiation"/>
    <property type="evidence" value="ECO:0007669"/>
    <property type="project" value="TreeGrafter"/>
</dbReference>
<dbReference type="PANTHER" id="PTHR46051">
    <property type="entry name" value="SH2 DOMAIN-CONTAINING PROTEIN"/>
    <property type="match status" value="1"/>
</dbReference>
<dbReference type="GO" id="GO:0050776">
    <property type="term" value="P:regulation of immune response"/>
    <property type="evidence" value="ECO:0007669"/>
    <property type="project" value="TreeGrafter"/>
</dbReference>
<feature type="domain" description="SH2" evidence="4">
    <location>
        <begin position="18"/>
        <end position="114"/>
    </location>
</feature>
<dbReference type="GO" id="GO:0002376">
    <property type="term" value="P:immune system process"/>
    <property type="evidence" value="ECO:0007669"/>
    <property type="project" value="UniProtKB-KW"/>
</dbReference>
<protein>
    <submittedName>
        <fullName evidence="5">Si:ch73-264p11.1</fullName>
    </submittedName>
</protein>
<dbReference type="GO" id="GO:0009968">
    <property type="term" value="P:negative regulation of signal transduction"/>
    <property type="evidence" value="ECO:0007669"/>
    <property type="project" value="TreeGrafter"/>
</dbReference>
<dbReference type="PRINTS" id="PR00401">
    <property type="entry name" value="SH2DOMAIN"/>
</dbReference>
<dbReference type="GeneTree" id="ENSGT00940000156202"/>
<reference evidence="5" key="3">
    <citation type="submission" date="2025-09" db="UniProtKB">
        <authorList>
            <consortium name="Ensembl"/>
        </authorList>
    </citation>
    <scope>IDENTIFICATION</scope>
</reference>
<reference evidence="5" key="2">
    <citation type="submission" date="2025-08" db="UniProtKB">
        <authorList>
            <consortium name="Ensembl"/>
        </authorList>
    </citation>
    <scope>IDENTIFICATION</scope>
</reference>
<evidence type="ECO:0000256" key="2">
    <source>
        <dbReference type="ARBA" id="ARBA00022999"/>
    </source>
</evidence>
<dbReference type="GO" id="GO:0045779">
    <property type="term" value="P:negative regulation of bone resorption"/>
    <property type="evidence" value="ECO:0007669"/>
    <property type="project" value="TreeGrafter"/>
</dbReference>
<dbReference type="GO" id="GO:0045659">
    <property type="term" value="P:negative regulation of neutrophil differentiation"/>
    <property type="evidence" value="ECO:0007669"/>
    <property type="project" value="TreeGrafter"/>
</dbReference>
<dbReference type="Proteomes" id="UP000694397">
    <property type="component" value="Chromosome 24"/>
</dbReference>
<dbReference type="InterPro" id="IPR000980">
    <property type="entry name" value="SH2"/>
</dbReference>
<dbReference type="SUPFAM" id="SSF55550">
    <property type="entry name" value="SH2 domain"/>
    <property type="match status" value="1"/>
</dbReference>
<keyword evidence="1" id="KW-0391">Immunity</keyword>
<name>A0A8C9TNB5_SCLFO</name>
<dbReference type="Pfam" id="PF00017">
    <property type="entry name" value="SH2"/>
    <property type="match status" value="1"/>
</dbReference>
<evidence type="ECO:0000259" key="4">
    <source>
        <dbReference type="PROSITE" id="PS50001"/>
    </source>
</evidence>
<dbReference type="GO" id="GO:0005829">
    <property type="term" value="C:cytosol"/>
    <property type="evidence" value="ECO:0007669"/>
    <property type="project" value="TreeGrafter"/>
</dbReference>
<dbReference type="Ensembl" id="ENSSFOT00015049819.1">
    <property type="protein sequence ID" value="ENSSFOP00015055454.1"/>
    <property type="gene ID" value="ENSSFOG00015030690.1"/>
</dbReference>
<evidence type="ECO:0000256" key="3">
    <source>
        <dbReference type="PROSITE-ProRule" id="PRU00191"/>
    </source>
</evidence>
<evidence type="ECO:0000313" key="5">
    <source>
        <dbReference type="Ensembl" id="ENSSFOP00015055454.1"/>
    </source>
</evidence>
<accession>A0A8C9TNB5</accession>
<dbReference type="OrthoDB" id="8815311at2759"/>
<dbReference type="InterPro" id="IPR036860">
    <property type="entry name" value="SH2_dom_sf"/>
</dbReference>
<keyword evidence="2 3" id="KW-0727">SH2 domain</keyword>
<dbReference type="PROSITE" id="PS50001">
    <property type="entry name" value="SH2"/>
    <property type="match status" value="1"/>
</dbReference>
<dbReference type="PANTHER" id="PTHR46051:SF3">
    <property type="entry name" value="PHOSPHATIDYLINOSITOL 3,4,5-TRISPHOSPHATE 5-PHOSPHATASE 1"/>
    <property type="match status" value="1"/>
</dbReference>
<reference evidence="5 6" key="1">
    <citation type="submission" date="2019-04" db="EMBL/GenBank/DDBJ databases">
        <authorList>
            <consortium name="Wellcome Sanger Institute Data Sharing"/>
        </authorList>
    </citation>
    <scope>NUCLEOTIDE SEQUENCE [LARGE SCALE GENOMIC DNA]</scope>
</reference>
<evidence type="ECO:0000256" key="1">
    <source>
        <dbReference type="ARBA" id="ARBA00022859"/>
    </source>
</evidence>
<keyword evidence="6" id="KW-1185">Reference proteome</keyword>
<sequence length="170" mass="19414">MCMCVWPCLWAGMDDNLVYHGNISKQKCEELLSKMGKEGAYLIRDSETIQGALCLCVYKQKVVYTYRILQTHGGNYTLQASSGVEEKFFETLPDLIKNYKRRNQGLATRLRYSVKRQKDLETDSVSDEQLDYESKYPPLSCLALPCLALPCLALPCLSVQQWFSHLERGA</sequence>
<evidence type="ECO:0000313" key="6">
    <source>
        <dbReference type="Proteomes" id="UP000694397"/>
    </source>
</evidence>
<dbReference type="Gene3D" id="3.30.505.10">
    <property type="entry name" value="SH2 domain"/>
    <property type="match status" value="1"/>
</dbReference>
<proteinExistence type="predicted"/>
<gene>
    <name evidence="5" type="primary">si:ch73-264p11.1</name>
</gene>
<dbReference type="SMART" id="SM00252">
    <property type="entry name" value="SH2"/>
    <property type="match status" value="1"/>
</dbReference>
<dbReference type="AlphaFoldDB" id="A0A8C9TNB5"/>